<feature type="compositionally biased region" description="Low complexity" evidence="3">
    <location>
        <begin position="60"/>
        <end position="72"/>
    </location>
</feature>
<dbReference type="NCBIfam" id="TIGR01730">
    <property type="entry name" value="RND_mfp"/>
    <property type="match status" value="1"/>
</dbReference>
<sequence length="430" mass="45276">MQRTRQLQFAGAVVALLASAAIGLFGFDRSARAVAERNASQPSSSTATADPHAHDKKDAGNASDAKASGAAQADDKDHEDEGLVTLSDTQQSAAGIQIKAAGAAQIVESTQLPGEVRFNEDRTAHVVPRVAGVVERVNVDLGQQVRRGDVLAVISSTQVSEQRAEWLMAQERRAVALKTFEREKSLWEDKISAEQDFLLAQQGLREADIALRNARQKLSALGADVGTAGGGGGGGDGLNRFVLRAPFDGTVVAKHVALGEAVTEASDLFTISDLNAVWAEIAVPAQWLGAVRVGTPVEVRATAFDSKASGRVAYVGSLLGEQTRTAVARVTLNNPQGVWRPGVFVNVALSTSEVSVPVAVALDAIQSIDNETVVFVKSPKGFVATKVQTGRRDGTSVEIVKGLSPGTDYVASNSFLLKAELGKRTAEHDH</sequence>
<dbReference type="GO" id="GO:0030288">
    <property type="term" value="C:outer membrane-bounded periplasmic space"/>
    <property type="evidence" value="ECO:0007669"/>
    <property type="project" value="TreeGrafter"/>
</dbReference>
<dbReference type="Proteomes" id="UP000406256">
    <property type="component" value="Unassembled WGS sequence"/>
</dbReference>
<name>A0A5E4UBJ9_9BURK</name>
<dbReference type="Pfam" id="PF25893">
    <property type="entry name" value="HH_CzcB"/>
    <property type="match status" value="1"/>
</dbReference>
<dbReference type="AlphaFoldDB" id="A0A5E4UBJ9"/>
<evidence type="ECO:0000313" key="9">
    <source>
        <dbReference type="Proteomes" id="UP000406256"/>
    </source>
</evidence>
<feature type="compositionally biased region" description="Polar residues" evidence="3">
    <location>
        <begin position="38"/>
        <end position="48"/>
    </location>
</feature>
<evidence type="ECO:0000259" key="5">
    <source>
        <dbReference type="Pfam" id="PF25954"/>
    </source>
</evidence>
<dbReference type="GO" id="GO:0015679">
    <property type="term" value="P:plasma membrane copper ion transport"/>
    <property type="evidence" value="ECO:0007669"/>
    <property type="project" value="TreeGrafter"/>
</dbReference>
<dbReference type="InterPro" id="IPR058648">
    <property type="entry name" value="HH_CzcB-like"/>
</dbReference>
<evidence type="ECO:0000256" key="1">
    <source>
        <dbReference type="ARBA" id="ARBA00009477"/>
    </source>
</evidence>
<dbReference type="Gene3D" id="2.40.420.20">
    <property type="match status" value="1"/>
</dbReference>
<reference evidence="8 9" key="1">
    <citation type="submission" date="2019-08" db="EMBL/GenBank/DDBJ databases">
        <authorList>
            <person name="Peeters C."/>
        </authorList>
    </citation>
    <scope>NUCLEOTIDE SEQUENCE [LARGE SCALE GENOMIC DNA]</scope>
    <source>
        <strain evidence="8 9">LMG 31108</strain>
    </source>
</reference>
<evidence type="ECO:0000259" key="4">
    <source>
        <dbReference type="Pfam" id="PF25893"/>
    </source>
</evidence>
<feature type="domain" description="CusB-like beta-barrel" evidence="5">
    <location>
        <begin position="277"/>
        <end position="352"/>
    </location>
</feature>
<dbReference type="PANTHER" id="PTHR30097">
    <property type="entry name" value="CATION EFFLUX SYSTEM PROTEIN CUSB"/>
    <property type="match status" value="1"/>
</dbReference>
<dbReference type="Pfam" id="PF25973">
    <property type="entry name" value="BSH_CzcB"/>
    <property type="match status" value="1"/>
</dbReference>
<keyword evidence="9" id="KW-1185">Reference proteome</keyword>
<evidence type="ECO:0000256" key="3">
    <source>
        <dbReference type="SAM" id="MobiDB-lite"/>
    </source>
</evidence>
<proteinExistence type="inferred from homology"/>
<accession>A0A5E4UBJ9</accession>
<evidence type="ECO:0000256" key="2">
    <source>
        <dbReference type="ARBA" id="ARBA00022448"/>
    </source>
</evidence>
<dbReference type="EMBL" id="CABPSB010000005">
    <property type="protein sequence ID" value="VVD97181.1"/>
    <property type="molecule type" value="Genomic_DNA"/>
</dbReference>
<dbReference type="GO" id="GO:0060003">
    <property type="term" value="P:copper ion export"/>
    <property type="evidence" value="ECO:0007669"/>
    <property type="project" value="TreeGrafter"/>
</dbReference>
<dbReference type="InterPro" id="IPR058649">
    <property type="entry name" value="CzcB_C"/>
</dbReference>
<dbReference type="GO" id="GO:0022857">
    <property type="term" value="F:transmembrane transporter activity"/>
    <property type="evidence" value="ECO:0007669"/>
    <property type="project" value="InterPro"/>
</dbReference>
<evidence type="ECO:0000259" key="7">
    <source>
        <dbReference type="Pfam" id="PF25975"/>
    </source>
</evidence>
<feature type="domain" description="CzcB-like C-terminal circularly permuted SH3-like" evidence="7">
    <location>
        <begin position="358"/>
        <end position="418"/>
    </location>
</feature>
<evidence type="ECO:0000313" key="8">
    <source>
        <dbReference type="EMBL" id="VVD97181.1"/>
    </source>
</evidence>
<gene>
    <name evidence="8" type="ORF">PAN31108_01931</name>
</gene>
<dbReference type="GO" id="GO:0016020">
    <property type="term" value="C:membrane"/>
    <property type="evidence" value="ECO:0007669"/>
    <property type="project" value="InterPro"/>
</dbReference>
<dbReference type="FunFam" id="2.40.30.170:FF:000010">
    <property type="entry name" value="Efflux RND transporter periplasmic adaptor subunit"/>
    <property type="match status" value="1"/>
</dbReference>
<dbReference type="Pfam" id="PF25954">
    <property type="entry name" value="Beta-barrel_RND_2"/>
    <property type="match status" value="1"/>
</dbReference>
<dbReference type="InterPro" id="IPR058792">
    <property type="entry name" value="Beta-barrel_RND_2"/>
</dbReference>
<dbReference type="InterPro" id="IPR051909">
    <property type="entry name" value="MFP_Cation_Efflux"/>
</dbReference>
<dbReference type="SUPFAM" id="SSF111369">
    <property type="entry name" value="HlyD-like secretion proteins"/>
    <property type="match status" value="1"/>
</dbReference>
<dbReference type="Pfam" id="PF25975">
    <property type="entry name" value="CzcB_C"/>
    <property type="match status" value="1"/>
</dbReference>
<protein>
    <submittedName>
        <fullName evidence="8">Efflux transporter periplasmic adaptor subunit</fullName>
    </submittedName>
</protein>
<evidence type="ECO:0000259" key="6">
    <source>
        <dbReference type="Pfam" id="PF25973"/>
    </source>
</evidence>
<dbReference type="GO" id="GO:0046914">
    <property type="term" value="F:transition metal ion binding"/>
    <property type="evidence" value="ECO:0007669"/>
    <property type="project" value="TreeGrafter"/>
</dbReference>
<dbReference type="InterPro" id="IPR006143">
    <property type="entry name" value="RND_pump_MFP"/>
</dbReference>
<comment type="similarity">
    <text evidence="1">Belongs to the membrane fusion protein (MFP) (TC 8.A.1) family.</text>
</comment>
<dbReference type="PANTHER" id="PTHR30097:SF4">
    <property type="entry name" value="SLR6042 PROTEIN"/>
    <property type="match status" value="1"/>
</dbReference>
<dbReference type="Gene3D" id="2.40.30.170">
    <property type="match status" value="1"/>
</dbReference>
<dbReference type="RefSeq" id="WP_246183861.1">
    <property type="nucleotide sequence ID" value="NZ_CABPSB010000005.1"/>
</dbReference>
<organism evidence="8 9">
    <name type="scientific">Pandoraea anhela</name>
    <dbReference type="NCBI Taxonomy" id="2508295"/>
    <lineage>
        <taxon>Bacteria</taxon>
        <taxon>Pseudomonadati</taxon>
        <taxon>Pseudomonadota</taxon>
        <taxon>Betaproteobacteria</taxon>
        <taxon>Burkholderiales</taxon>
        <taxon>Burkholderiaceae</taxon>
        <taxon>Pandoraea</taxon>
    </lineage>
</organism>
<feature type="domain" description="CzcB-like alpha-helical hairpin" evidence="4">
    <location>
        <begin position="161"/>
        <end position="220"/>
    </location>
</feature>
<keyword evidence="2" id="KW-0813">Transport</keyword>
<dbReference type="InterPro" id="IPR058647">
    <property type="entry name" value="BSH_CzcB-like"/>
</dbReference>
<feature type="region of interest" description="Disordered" evidence="3">
    <location>
        <begin position="36"/>
        <end position="79"/>
    </location>
</feature>
<feature type="domain" description="CzcB-like barrel-sandwich hybrid" evidence="6">
    <location>
        <begin position="122"/>
        <end position="273"/>
    </location>
</feature>
<dbReference type="Gene3D" id="2.40.50.100">
    <property type="match status" value="1"/>
</dbReference>